<sequence>MAAPMKSDAVGIAACDEVVFVGTHGIEDQISNLGVWDIRTGNLLQTFRNGSTAPYSLCLLGNEGLLAASHTKPVIHVWSMLRQSQKHRKLICGKMVCCLAITPDGNYIAAGLEDKLHIWQVCTGELYSVLTHCSAELKCLKFSPTGEFLVAGYKDGTVAVWELQDSLHQDTVRIADQHPISTFAGHTGEITGLHITLTNKVVSSAVDFTVKVWDLLSSEELKMFELGAPVCSVIVDHSEFILYAGDYNGNVYCIDLFYQPGERSVHIDTREESPAFTSYVAHVGPVQHMCLTSDQSKLVTASDDKLVKIWSLMSPVSPIVITVNDKVSNLLVVPTPNALIFPDHKPRVTIGNLSRHLHSTDDTNEEVEITIFIGKPL</sequence>
<dbReference type="Pfam" id="PF25048">
    <property type="entry name" value="Beta-prop_TEP1_C"/>
    <property type="match status" value="1"/>
</dbReference>
<reference evidence="5" key="1">
    <citation type="journal article" date="2023" name="G3 (Bethesda)">
        <title>A reference genome for the long-term kleptoplast-retaining sea slug Elysia crispata morphotype clarki.</title>
        <authorList>
            <person name="Eastman K.E."/>
            <person name="Pendleton A.L."/>
            <person name="Shaikh M.A."/>
            <person name="Suttiyut T."/>
            <person name="Ogas R."/>
            <person name="Tomko P."/>
            <person name="Gavelis G."/>
            <person name="Widhalm J.R."/>
            <person name="Wisecaver J.H."/>
        </authorList>
    </citation>
    <scope>NUCLEOTIDE SEQUENCE</scope>
    <source>
        <strain evidence="5">ECLA1</strain>
    </source>
</reference>
<dbReference type="InterPro" id="IPR001680">
    <property type="entry name" value="WD40_rpt"/>
</dbReference>
<evidence type="ECO:0000259" key="4">
    <source>
        <dbReference type="Pfam" id="PF25048"/>
    </source>
</evidence>
<dbReference type="PANTHER" id="PTHR18763:SF0">
    <property type="entry name" value="WD REPEAT-CONTAINING PROTEIN 18"/>
    <property type="match status" value="1"/>
</dbReference>
<evidence type="ECO:0000256" key="2">
    <source>
        <dbReference type="ARBA" id="ARBA00022737"/>
    </source>
</evidence>
<accession>A0AAE1E4Y9</accession>
<dbReference type="InterPro" id="IPR019775">
    <property type="entry name" value="WD40_repeat_CS"/>
</dbReference>
<dbReference type="AlphaFoldDB" id="A0AAE1E4Y9"/>
<dbReference type="GO" id="GO:0005656">
    <property type="term" value="C:nuclear pre-replicative complex"/>
    <property type="evidence" value="ECO:0007669"/>
    <property type="project" value="TreeGrafter"/>
</dbReference>
<dbReference type="SMART" id="SM00320">
    <property type="entry name" value="WD40"/>
    <property type="match status" value="6"/>
</dbReference>
<proteinExistence type="predicted"/>
<organism evidence="5 6">
    <name type="scientific">Elysia crispata</name>
    <name type="common">lettuce slug</name>
    <dbReference type="NCBI Taxonomy" id="231223"/>
    <lineage>
        <taxon>Eukaryota</taxon>
        <taxon>Metazoa</taxon>
        <taxon>Spiralia</taxon>
        <taxon>Lophotrochozoa</taxon>
        <taxon>Mollusca</taxon>
        <taxon>Gastropoda</taxon>
        <taxon>Heterobranchia</taxon>
        <taxon>Euthyneura</taxon>
        <taxon>Panpulmonata</taxon>
        <taxon>Sacoglossa</taxon>
        <taxon>Placobranchoidea</taxon>
        <taxon>Plakobranchidae</taxon>
        <taxon>Elysia</taxon>
    </lineage>
</organism>
<dbReference type="PROSITE" id="PS50082">
    <property type="entry name" value="WD_REPEATS_2"/>
    <property type="match status" value="3"/>
</dbReference>
<comment type="caution">
    <text evidence="5">The sequence shown here is derived from an EMBL/GenBank/DDBJ whole genome shotgun (WGS) entry which is preliminary data.</text>
</comment>
<evidence type="ECO:0000256" key="3">
    <source>
        <dbReference type="PROSITE-ProRule" id="PRU00221"/>
    </source>
</evidence>
<dbReference type="InterPro" id="IPR020472">
    <property type="entry name" value="WD40_PAC1"/>
</dbReference>
<feature type="repeat" description="WD" evidence="3">
    <location>
        <begin position="183"/>
        <end position="223"/>
    </location>
</feature>
<dbReference type="InterPro" id="IPR056828">
    <property type="entry name" value="Beta-prop_TEP1_C"/>
</dbReference>
<feature type="repeat" description="WD" evidence="3">
    <location>
        <begin position="279"/>
        <end position="312"/>
    </location>
</feature>
<dbReference type="PROSITE" id="PS00678">
    <property type="entry name" value="WD_REPEATS_1"/>
    <property type="match status" value="2"/>
</dbReference>
<dbReference type="PROSITE" id="PS50294">
    <property type="entry name" value="WD_REPEATS_REGION"/>
    <property type="match status" value="3"/>
</dbReference>
<dbReference type="InterPro" id="IPR045227">
    <property type="entry name" value="WDR18/Ipi3/RID3"/>
</dbReference>
<keyword evidence="1 3" id="KW-0853">WD repeat</keyword>
<keyword evidence="2" id="KW-0677">Repeat</keyword>
<evidence type="ECO:0000313" key="6">
    <source>
        <dbReference type="Proteomes" id="UP001283361"/>
    </source>
</evidence>
<dbReference type="InterPro" id="IPR036322">
    <property type="entry name" value="WD40_repeat_dom_sf"/>
</dbReference>
<dbReference type="GO" id="GO:0120330">
    <property type="term" value="C:rixosome complex"/>
    <property type="evidence" value="ECO:0007669"/>
    <property type="project" value="TreeGrafter"/>
</dbReference>
<dbReference type="PRINTS" id="PR00320">
    <property type="entry name" value="GPROTEINBRPT"/>
</dbReference>
<feature type="domain" description="TEP-1 C-terminal beta-propeller" evidence="4">
    <location>
        <begin position="186"/>
        <end position="254"/>
    </location>
</feature>
<name>A0AAE1E4Y9_9GAST</name>
<dbReference type="PANTHER" id="PTHR18763">
    <property type="entry name" value="WD-REPEAT PROTEIN 18"/>
    <property type="match status" value="1"/>
</dbReference>
<protein>
    <recommendedName>
        <fullName evidence="4">TEP-1 C-terminal beta-propeller domain-containing protein</fullName>
    </recommendedName>
</protein>
<dbReference type="Pfam" id="PF00400">
    <property type="entry name" value="WD40"/>
    <property type="match status" value="3"/>
</dbReference>
<evidence type="ECO:0000256" key="1">
    <source>
        <dbReference type="ARBA" id="ARBA00022574"/>
    </source>
</evidence>
<feature type="repeat" description="WD" evidence="3">
    <location>
        <begin position="130"/>
        <end position="171"/>
    </location>
</feature>
<dbReference type="GO" id="GO:0006261">
    <property type="term" value="P:DNA-templated DNA replication"/>
    <property type="evidence" value="ECO:0007669"/>
    <property type="project" value="TreeGrafter"/>
</dbReference>
<dbReference type="EMBL" id="JAWDGP010001105">
    <property type="protein sequence ID" value="KAK3794549.1"/>
    <property type="molecule type" value="Genomic_DNA"/>
</dbReference>
<dbReference type="SUPFAM" id="SSF50978">
    <property type="entry name" value="WD40 repeat-like"/>
    <property type="match status" value="1"/>
</dbReference>
<evidence type="ECO:0000313" key="5">
    <source>
        <dbReference type="EMBL" id="KAK3794549.1"/>
    </source>
</evidence>
<keyword evidence="6" id="KW-1185">Reference proteome</keyword>
<dbReference type="GO" id="GO:0006364">
    <property type="term" value="P:rRNA processing"/>
    <property type="evidence" value="ECO:0007669"/>
    <property type="project" value="TreeGrafter"/>
</dbReference>
<gene>
    <name evidence="5" type="ORF">RRG08_003699</name>
</gene>
<dbReference type="Gene3D" id="2.130.10.10">
    <property type="entry name" value="YVTN repeat-like/Quinoprotein amine dehydrogenase"/>
    <property type="match status" value="2"/>
</dbReference>
<dbReference type="InterPro" id="IPR015943">
    <property type="entry name" value="WD40/YVTN_repeat-like_dom_sf"/>
</dbReference>
<dbReference type="Proteomes" id="UP001283361">
    <property type="component" value="Unassembled WGS sequence"/>
</dbReference>